<evidence type="ECO:0000313" key="1">
    <source>
        <dbReference type="EMBL" id="KAA8532651.1"/>
    </source>
</evidence>
<dbReference type="Proteomes" id="UP000325577">
    <property type="component" value="Linkage Group LG19"/>
</dbReference>
<accession>A0A5J5AUH7</accession>
<dbReference type="AlphaFoldDB" id="A0A5J5AUH7"/>
<keyword evidence="2" id="KW-1185">Reference proteome</keyword>
<protein>
    <submittedName>
        <fullName evidence="1">Uncharacterized protein</fullName>
    </submittedName>
</protein>
<dbReference type="OrthoDB" id="1435709at2759"/>
<sequence length="50" mass="5675">MDLVQIGRVVNNNNNNDDQLNFAIDLNVTNFDAVLWDTPVTYAIVEFFAT</sequence>
<dbReference type="EMBL" id="CM018042">
    <property type="protein sequence ID" value="KAA8532651.1"/>
    <property type="molecule type" value="Genomic_DNA"/>
</dbReference>
<organism evidence="1 2">
    <name type="scientific">Nyssa sinensis</name>
    <dbReference type="NCBI Taxonomy" id="561372"/>
    <lineage>
        <taxon>Eukaryota</taxon>
        <taxon>Viridiplantae</taxon>
        <taxon>Streptophyta</taxon>
        <taxon>Embryophyta</taxon>
        <taxon>Tracheophyta</taxon>
        <taxon>Spermatophyta</taxon>
        <taxon>Magnoliopsida</taxon>
        <taxon>eudicotyledons</taxon>
        <taxon>Gunneridae</taxon>
        <taxon>Pentapetalae</taxon>
        <taxon>asterids</taxon>
        <taxon>Cornales</taxon>
        <taxon>Nyssaceae</taxon>
        <taxon>Nyssa</taxon>
    </lineage>
</organism>
<reference evidence="1 2" key="1">
    <citation type="submission" date="2019-09" db="EMBL/GenBank/DDBJ databases">
        <title>A chromosome-level genome assembly of the Chinese tupelo Nyssa sinensis.</title>
        <authorList>
            <person name="Yang X."/>
            <person name="Kang M."/>
            <person name="Yang Y."/>
            <person name="Xiong H."/>
            <person name="Wang M."/>
            <person name="Zhang Z."/>
            <person name="Wang Z."/>
            <person name="Wu H."/>
            <person name="Ma T."/>
            <person name="Liu J."/>
            <person name="Xi Z."/>
        </authorList>
    </citation>
    <scope>NUCLEOTIDE SEQUENCE [LARGE SCALE GENOMIC DNA]</scope>
    <source>
        <strain evidence="1">J267</strain>
        <tissue evidence="1">Leaf</tissue>
    </source>
</reference>
<name>A0A5J5AUH7_9ASTE</name>
<gene>
    <name evidence="1" type="ORF">F0562_032533</name>
</gene>
<proteinExistence type="predicted"/>
<evidence type="ECO:0000313" key="2">
    <source>
        <dbReference type="Proteomes" id="UP000325577"/>
    </source>
</evidence>
<feature type="non-terminal residue" evidence="1">
    <location>
        <position position="50"/>
    </location>
</feature>